<gene>
    <name evidence="3" type="ORF">OKJ99_00615</name>
</gene>
<protein>
    <submittedName>
        <fullName evidence="3">Uncharacterized protein</fullName>
    </submittedName>
</protein>
<feature type="compositionally biased region" description="Basic and acidic residues" evidence="1">
    <location>
        <begin position="215"/>
        <end position="231"/>
    </location>
</feature>
<dbReference type="Proteomes" id="UP001354931">
    <property type="component" value="Unassembled WGS sequence"/>
</dbReference>
<keyword evidence="4" id="KW-1185">Reference proteome</keyword>
<dbReference type="RefSeq" id="WP_326013582.1">
    <property type="nucleotide sequence ID" value="NZ_JAOZYC010000001.1"/>
</dbReference>
<feature type="transmembrane region" description="Helical" evidence="2">
    <location>
        <begin position="63"/>
        <end position="83"/>
    </location>
</feature>
<evidence type="ECO:0000313" key="4">
    <source>
        <dbReference type="Proteomes" id="UP001354931"/>
    </source>
</evidence>
<keyword evidence="2" id="KW-0812">Transmembrane</keyword>
<reference evidence="3 4" key="1">
    <citation type="submission" date="2022-10" db="EMBL/GenBank/DDBJ databases">
        <authorList>
            <person name="Xie J."/>
            <person name="Shen N."/>
        </authorList>
    </citation>
    <scope>NUCLEOTIDE SEQUENCE [LARGE SCALE GENOMIC DNA]</scope>
    <source>
        <strain evidence="3 4">YIM65594</strain>
    </source>
</reference>
<feature type="region of interest" description="Disordered" evidence="1">
    <location>
        <begin position="212"/>
        <end position="239"/>
    </location>
</feature>
<evidence type="ECO:0000256" key="1">
    <source>
        <dbReference type="SAM" id="MobiDB-lite"/>
    </source>
</evidence>
<name>A0ABU6EW99_9ACTN</name>
<evidence type="ECO:0000256" key="2">
    <source>
        <dbReference type="SAM" id="Phobius"/>
    </source>
</evidence>
<organism evidence="3 4">
    <name type="scientific">Streptomyces endophyticus</name>
    <dbReference type="NCBI Taxonomy" id="714166"/>
    <lineage>
        <taxon>Bacteria</taxon>
        <taxon>Bacillati</taxon>
        <taxon>Actinomycetota</taxon>
        <taxon>Actinomycetes</taxon>
        <taxon>Kitasatosporales</taxon>
        <taxon>Streptomycetaceae</taxon>
        <taxon>Streptomyces</taxon>
    </lineage>
</organism>
<accession>A0ABU6EW99</accession>
<sequence>MKRVGHLLLPGAAVALAVGGAFPWWSGRTDGDGLGAVPWWLRVLLLGAGVACVVGVGRRRWAWGAAVAGAAAALGGGLSFVLWSRSGEIAEGLRQDRAAATSKGWYFGPFDSELHAVLTAWPEAAPLAAACAGAGVAVAAVLLARRRGVDADELPADGEELGRRVRAALSWSLVGVLLGGVLSVATVEGARAVRDARVEALGPWWTEFADSSPVPRERLHDGSRKVTEDTRSPGAPAKPGAVAWRHTFVGPVALSTCAYEGRARGTLVALEEGRRTARISGRDPKDGRQRWSFTVRLSKRIELSQVAVSGGCAVLVLVGSMVVGIDSYTGRVGGASVLPMPGRTAWRFVTSYRQPVAKAPRMVTLTGADLAHVDAGDSGVVALRRKDVKPVGWGRPAASGCRYLADYATDSSPGTLFMTGCRSQDVLVTLPEVTVPGEDRRSRPDYRVPDLPPLLPPRERSVSAPSGCDRGAVERIRATSPRHAYVMGSWRCGSGARRERIHTRATFNLSYGWPRRSPWARVPVGRSQLEPVVNLENGDAGAVGDTVRLGWGEELDAEGRPSVTPARGDRIAALVGPGRTAGDRDTLLALGESGLLTAVRYEYRDHDPGDADDRPRARIRRAGATDAVRGACEGTRDVLVDGDSATALVLCRGAGQRVTRVEAVVDGKGFRAAR</sequence>
<feature type="transmembrane region" description="Helical" evidence="2">
    <location>
        <begin position="39"/>
        <end position="56"/>
    </location>
</feature>
<evidence type="ECO:0000313" key="3">
    <source>
        <dbReference type="EMBL" id="MEB8336023.1"/>
    </source>
</evidence>
<feature type="compositionally biased region" description="Basic and acidic residues" evidence="1">
    <location>
        <begin position="437"/>
        <end position="448"/>
    </location>
</feature>
<dbReference type="EMBL" id="JAOZYC010000001">
    <property type="protein sequence ID" value="MEB8336023.1"/>
    <property type="molecule type" value="Genomic_DNA"/>
</dbReference>
<keyword evidence="2" id="KW-1133">Transmembrane helix</keyword>
<feature type="transmembrane region" description="Helical" evidence="2">
    <location>
        <begin position="124"/>
        <end position="144"/>
    </location>
</feature>
<comment type="caution">
    <text evidence="3">The sequence shown here is derived from an EMBL/GenBank/DDBJ whole genome shotgun (WGS) entry which is preliminary data.</text>
</comment>
<proteinExistence type="predicted"/>
<feature type="transmembrane region" description="Helical" evidence="2">
    <location>
        <begin position="165"/>
        <end position="187"/>
    </location>
</feature>
<feature type="region of interest" description="Disordered" evidence="1">
    <location>
        <begin position="436"/>
        <end position="468"/>
    </location>
</feature>
<keyword evidence="2" id="KW-0472">Membrane</keyword>